<accession>A0A6A6ETK4</accession>
<protein>
    <submittedName>
        <fullName evidence="3">Uncharacterized protein</fullName>
    </submittedName>
</protein>
<keyword evidence="4" id="KW-1185">Reference proteome</keyword>
<feature type="region of interest" description="Disordered" evidence="1">
    <location>
        <begin position="128"/>
        <end position="150"/>
    </location>
</feature>
<reference evidence="3" key="1">
    <citation type="journal article" date="2020" name="Stud. Mycol.">
        <title>101 Dothideomycetes genomes: a test case for predicting lifestyles and emergence of pathogens.</title>
        <authorList>
            <person name="Haridas S."/>
            <person name="Albert R."/>
            <person name="Binder M."/>
            <person name="Bloem J."/>
            <person name="Labutti K."/>
            <person name="Salamov A."/>
            <person name="Andreopoulos B."/>
            <person name="Baker S."/>
            <person name="Barry K."/>
            <person name="Bills G."/>
            <person name="Bluhm B."/>
            <person name="Cannon C."/>
            <person name="Castanera R."/>
            <person name="Culley D."/>
            <person name="Daum C."/>
            <person name="Ezra D."/>
            <person name="Gonzalez J."/>
            <person name="Henrissat B."/>
            <person name="Kuo A."/>
            <person name="Liang C."/>
            <person name="Lipzen A."/>
            <person name="Lutzoni F."/>
            <person name="Magnuson J."/>
            <person name="Mondo S."/>
            <person name="Nolan M."/>
            <person name="Ohm R."/>
            <person name="Pangilinan J."/>
            <person name="Park H.-J."/>
            <person name="Ramirez L."/>
            <person name="Alfaro M."/>
            <person name="Sun H."/>
            <person name="Tritt A."/>
            <person name="Yoshinaga Y."/>
            <person name="Zwiers L.-H."/>
            <person name="Turgeon B."/>
            <person name="Goodwin S."/>
            <person name="Spatafora J."/>
            <person name="Crous P."/>
            <person name="Grigoriev I."/>
        </authorList>
    </citation>
    <scope>NUCLEOTIDE SEQUENCE</scope>
    <source>
        <strain evidence="3">CBS 207.26</strain>
    </source>
</reference>
<sequence length="150" mass="16885">MAPRRGIKIGGSYIASLRRDELPLATRLLPREASRTARLAIGIGSLVALLAIIGFCAFVVILMLKKQRQRRRRQSKMESSRFNQQHRYKALNDQELDSGLQELPTENEVMQADSQGIYKPQEIDGYAAPQRSSFEPVELPPDAYTAGTKR</sequence>
<keyword evidence="2" id="KW-1133">Transmembrane helix</keyword>
<evidence type="ECO:0000313" key="4">
    <source>
        <dbReference type="Proteomes" id="UP000800200"/>
    </source>
</evidence>
<dbReference type="Proteomes" id="UP000800200">
    <property type="component" value="Unassembled WGS sequence"/>
</dbReference>
<keyword evidence="2" id="KW-0472">Membrane</keyword>
<evidence type="ECO:0000256" key="2">
    <source>
        <dbReference type="SAM" id="Phobius"/>
    </source>
</evidence>
<evidence type="ECO:0000256" key="1">
    <source>
        <dbReference type="SAM" id="MobiDB-lite"/>
    </source>
</evidence>
<feature type="transmembrane region" description="Helical" evidence="2">
    <location>
        <begin position="39"/>
        <end position="64"/>
    </location>
</feature>
<organism evidence="3 4">
    <name type="scientific">Zopfia rhizophila CBS 207.26</name>
    <dbReference type="NCBI Taxonomy" id="1314779"/>
    <lineage>
        <taxon>Eukaryota</taxon>
        <taxon>Fungi</taxon>
        <taxon>Dikarya</taxon>
        <taxon>Ascomycota</taxon>
        <taxon>Pezizomycotina</taxon>
        <taxon>Dothideomycetes</taxon>
        <taxon>Dothideomycetes incertae sedis</taxon>
        <taxon>Zopfiaceae</taxon>
        <taxon>Zopfia</taxon>
    </lineage>
</organism>
<keyword evidence="2" id="KW-0812">Transmembrane</keyword>
<gene>
    <name evidence="3" type="ORF">K469DRAFT_191617</name>
</gene>
<feature type="region of interest" description="Disordered" evidence="1">
    <location>
        <begin position="93"/>
        <end position="114"/>
    </location>
</feature>
<name>A0A6A6ETK4_9PEZI</name>
<dbReference type="EMBL" id="ML994612">
    <property type="protein sequence ID" value="KAF2194109.1"/>
    <property type="molecule type" value="Genomic_DNA"/>
</dbReference>
<dbReference type="AlphaFoldDB" id="A0A6A6ETK4"/>
<proteinExistence type="predicted"/>
<evidence type="ECO:0000313" key="3">
    <source>
        <dbReference type="EMBL" id="KAF2194109.1"/>
    </source>
</evidence>